<evidence type="ECO:0008006" key="3">
    <source>
        <dbReference type="Google" id="ProtNLM"/>
    </source>
</evidence>
<dbReference type="Proteomes" id="UP000893823">
    <property type="component" value="Unassembled WGS sequence"/>
</dbReference>
<accession>A0ABT1KKU9</accession>
<proteinExistence type="predicted"/>
<gene>
    <name evidence="1" type="ORF">BCL57_001658</name>
</gene>
<evidence type="ECO:0000313" key="1">
    <source>
        <dbReference type="EMBL" id="MCP2367504.1"/>
    </source>
</evidence>
<sequence length="125" mass="13271">MISNNGRAALGGAMPFRTIATLQSWVDEFTTLGHSSLSSIRVIPQDGEQGADTGLVAVRIPDSPTEIVIEPPSPATGPEWSITFEPRDEPVTLGASAVARMAAEVSALAELCAFMQRKSDDFLAR</sequence>
<reference evidence="1" key="1">
    <citation type="submission" date="2022-06" db="EMBL/GenBank/DDBJ databases">
        <title>Genomic Encyclopedia of Type Strains, Phase III (KMG-III): the genomes of soil and plant-associated and newly described type strains.</title>
        <authorList>
            <person name="Whitman W."/>
        </authorList>
    </citation>
    <scope>NUCLEOTIDE SEQUENCE</scope>
    <source>
        <strain evidence="1">CPCC 202695</strain>
    </source>
</reference>
<organism evidence="1 2">
    <name type="scientific">Agromyces flavus</name>
    <dbReference type="NCBI Taxonomy" id="589382"/>
    <lineage>
        <taxon>Bacteria</taxon>
        <taxon>Bacillati</taxon>
        <taxon>Actinomycetota</taxon>
        <taxon>Actinomycetes</taxon>
        <taxon>Micrococcales</taxon>
        <taxon>Microbacteriaceae</taxon>
        <taxon>Agromyces</taxon>
    </lineage>
</organism>
<dbReference type="EMBL" id="SODL02000002">
    <property type="protein sequence ID" value="MCP2367504.1"/>
    <property type="molecule type" value="Genomic_DNA"/>
</dbReference>
<dbReference type="RefSeq" id="WP_133988497.1">
    <property type="nucleotide sequence ID" value="NZ_BMDN01000002.1"/>
</dbReference>
<comment type="caution">
    <text evidence="1">The sequence shown here is derived from an EMBL/GenBank/DDBJ whole genome shotgun (WGS) entry which is preliminary data.</text>
</comment>
<evidence type="ECO:0000313" key="2">
    <source>
        <dbReference type="Proteomes" id="UP000893823"/>
    </source>
</evidence>
<keyword evidence="2" id="KW-1185">Reference proteome</keyword>
<name>A0ABT1KKU9_9MICO</name>
<protein>
    <recommendedName>
        <fullName evidence="3">SRPBCC family protein</fullName>
    </recommendedName>
</protein>